<comment type="caution">
    <text evidence="3">The sequence shown here is derived from an EMBL/GenBank/DDBJ whole genome shotgun (WGS) entry which is preliminary data.</text>
</comment>
<name>A0ABU4VHH4_9ACTN</name>
<accession>A0ABU4VHH4</accession>
<dbReference type="InterPro" id="IPR036591">
    <property type="entry name" value="YggU-like_sf"/>
</dbReference>
<dbReference type="EMBL" id="JAXAVX010000002">
    <property type="protein sequence ID" value="MDX8151238.1"/>
    <property type="molecule type" value="Genomic_DNA"/>
</dbReference>
<dbReference type="SMART" id="SM01152">
    <property type="entry name" value="DUF167"/>
    <property type="match status" value="1"/>
</dbReference>
<organism evidence="3 4">
    <name type="scientific">Patulibacter brassicae</name>
    <dbReference type="NCBI Taxonomy" id="1705717"/>
    <lineage>
        <taxon>Bacteria</taxon>
        <taxon>Bacillati</taxon>
        <taxon>Actinomycetota</taxon>
        <taxon>Thermoleophilia</taxon>
        <taxon>Solirubrobacterales</taxon>
        <taxon>Patulibacteraceae</taxon>
        <taxon>Patulibacter</taxon>
    </lineage>
</organism>
<evidence type="ECO:0000313" key="3">
    <source>
        <dbReference type="EMBL" id="MDX8151238.1"/>
    </source>
</evidence>
<dbReference type="Pfam" id="PF02594">
    <property type="entry name" value="DUF167"/>
    <property type="match status" value="1"/>
</dbReference>
<reference evidence="3 4" key="1">
    <citation type="submission" date="2023-11" db="EMBL/GenBank/DDBJ databases">
        <authorList>
            <person name="Xu M."/>
            <person name="Jiang T."/>
        </authorList>
    </citation>
    <scope>NUCLEOTIDE SEQUENCE [LARGE SCALE GENOMIC DNA]</scope>
    <source>
        <strain evidence="3 4">SD</strain>
    </source>
</reference>
<dbReference type="PANTHER" id="PTHR13420">
    <property type="entry name" value="UPF0235 PROTEIN C15ORF40"/>
    <property type="match status" value="1"/>
</dbReference>
<comment type="similarity">
    <text evidence="1 2">Belongs to the UPF0235 family.</text>
</comment>
<dbReference type="PANTHER" id="PTHR13420:SF7">
    <property type="entry name" value="UPF0235 PROTEIN C15ORF40"/>
    <property type="match status" value="1"/>
</dbReference>
<evidence type="ECO:0000313" key="4">
    <source>
        <dbReference type="Proteomes" id="UP001277761"/>
    </source>
</evidence>
<dbReference type="Gene3D" id="3.30.1200.10">
    <property type="entry name" value="YggU-like"/>
    <property type="match status" value="1"/>
</dbReference>
<evidence type="ECO:0000256" key="2">
    <source>
        <dbReference type="HAMAP-Rule" id="MF_00634"/>
    </source>
</evidence>
<dbReference type="HAMAP" id="MF_00634">
    <property type="entry name" value="UPF0235"/>
    <property type="match status" value="1"/>
</dbReference>
<dbReference type="NCBIfam" id="TIGR00251">
    <property type="entry name" value="DUF167 family protein"/>
    <property type="match status" value="1"/>
</dbReference>
<dbReference type="InterPro" id="IPR003746">
    <property type="entry name" value="DUF167"/>
</dbReference>
<sequence length="84" mass="8981">MRLQPRGGRDGILGWRGDRLLVRVAAPPVDGRANMALCRLLARELGVSRGAVRLALGLTSRDKTVEVAGLGEAELLARLPPRDG</sequence>
<proteinExistence type="inferred from homology"/>
<dbReference type="SUPFAM" id="SSF69786">
    <property type="entry name" value="YggU-like"/>
    <property type="match status" value="1"/>
</dbReference>
<evidence type="ECO:0000256" key="1">
    <source>
        <dbReference type="ARBA" id="ARBA00010364"/>
    </source>
</evidence>
<protein>
    <recommendedName>
        <fullName evidence="2">UPF0235 protein SK069_06525</fullName>
    </recommendedName>
</protein>
<gene>
    <name evidence="3" type="ORF">SK069_06525</name>
</gene>
<keyword evidence="4" id="KW-1185">Reference proteome</keyword>
<dbReference type="Proteomes" id="UP001277761">
    <property type="component" value="Unassembled WGS sequence"/>
</dbReference>